<keyword evidence="3" id="KW-1185">Reference proteome</keyword>
<feature type="region of interest" description="Disordered" evidence="1">
    <location>
        <begin position="64"/>
        <end position="117"/>
    </location>
</feature>
<feature type="compositionally biased region" description="Polar residues" evidence="1">
    <location>
        <begin position="165"/>
        <end position="186"/>
    </location>
</feature>
<evidence type="ECO:0000313" key="2">
    <source>
        <dbReference type="EMBL" id="KAK4155719.1"/>
    </source>
</evidence>
<feature type="compositionally biased region" description="Acidic residues" evidence="1">
    <location>
        <begin position="560"/>
        <end position="604"/>
    </location>
</feature>
<evidence type="ECO:0000256" key="1">
    <source>
        <dbReference type="SAM" id="MobiDB-lite"/>
    </source>
</evidence>
<name>A0AAN6VQZ7_9PEZI</name>
<accession>A0AAN6VQZ7</accession>
<dbReference type="Proteomes" id="UP001302745">
    <property type="component" value="Unassembled WGS sequence"/>
</dbReference>
<reference evidence="2" key="1">
    <citation type="journal article" date="2023" name="Mol. Phylogenet. Evol.">
        <title>Genome-scale phylogeny and comparative genomics of the fungal order Sordariales.</title>
        <authorList>
            <person name="Hensen N."/>
            <person name="Bonometti L."/>
            <person name="Westerberg I."/>
            <person name="Brannstrom I.O."/>
            <person name="Guillou S."/>
            <person name="Cros-Aarteil S."/>
            <person name="Calhoun S."/>
            <person name="Haridas S."/>
            <person name="Kuo A."/>
            <person name="Mondo S."/>
            <person name="Pangilinan J."/>
            <person name="Riley R."/>
            <person name="LaButti K."/>
            <person name="Andreopoulos B."/>
            <person name="Lipzen A."/>
            <person name="Chen C."/>
            <person name="Yan M."/>
            <person name="Daum C."/>
            <person name="Ng V."/>
            <person name="Clum A."/>
            <person name="Steindorff A."/>
            <person name="Ohm R.A."/>
            <person name="Martin F."/>
            <person name="Silar P."/>
            <person name="Natvig D.O."/>
            <person name="Lalanne C."/>
            <person name="Gautier V."/>
            <person name="Ament-Velasquez S.L."/>
            <person name="Kruys A."/>
            <person name="Hutchinson M.I."/>
            <person name="Powell A.J."/>
            <person name="Barry K."/>
            <person name="Miller A.N."/>
            <person name="Grigoriev I.V."/>
            <person name="Debuchy R."/>
            <person name="Gladieux P."/>
            <person name="Hiltunen Thoren M."/>
            <person name="Johannesson H."/>
        </authorList>
    </citation>
    <scope>NUCLEOTIDE SEQUENCE</scope>
    <source>
        <strain evidence="2">CBS 538.74</strain>
    </source>
</reference>
<dbReference type="AlphaFoldDB" id="A0AAN6VQZ7"/>
<protein>
    <submittedName>
        <fullName evidence="2">Uncharacterized protein</fullName>
    </submittedName>
</protein>
<gene>
    <name evidence="2" type="ORF">C8A00DRAFT_31472</name>
</gene>
<dbReference type="EMBL" id="MU856882">
    <property type="protein sequence ID" value="KAK4155719.1"/>
    <property type="molecule type" value="Genomic_DNA"/>
</dbReference>
<feature type="compositionally biased region" description="Low complexity" evidence="1">
    <location>
        <begin position="520"/>
        <end position="541"/>
    </location>
</feature>
<feature type="region of interest" description="Disordered" evidence="1">
    <location>
        <begin position="459"/>
        <end position="614"/>
    </location>
</feature>
<proteinExistence type="predicted"/>
<feature type="compositionally biased region" description="Polar residues" evidence="1">
    <location>
        <begin position="459"/>
        <end position="472"/>
    </location>
</feature>
<evidence type="ECO:0000313" key="3">
    <source>
        <dbReference type="Proteomes" id="UP001302745"/>
    </source>
</evidence>
<feature type="region of interest" description="Disordered" evidence="1">
    <location>
        <begin position="147"/>
        <end position="189"/>
    </location>
</feature>
<reference evidence="2" key="2">
    <citation type="submission" date="2023-05" db="EMBL/GenBank/DDBJ databases">
        <authorList>
            <consortium name="Lawrence Berkeley National Laboratory"/>
            <person name="Steindorff A."/>
            <person name="Hensen N."/>
            <person name="Bonometti L."/>
            <person name="Westerberg I."/>
            <person name="Brannstrom I.O."/>
            <person name="Guillou S."/>
            <person name="Cros-Aarteil S."/>
            <person name="Calhoun S."/>
            <person name="Haridas S."/>
            <person name="Kuo A."/>
            <person name="Mondo S."/>
            <person name="Pangilinan J."/>
            <person name="Riley R."/>
            <person name="Labutti K."/>
            <person name="Andreopoulos B."/>
            <person name="Lipzen A."/>
            <person name="Chen C."/>
            <person name="Yanf M."/>
            <person name="Daum C."/>
            <person name="Ng V."/>
            <person name="Clum A."/>
            <person name="Ohm R."/>
            <person name="Martin F."/>
            <person name="Silar P."/>
            <person name="Natvig D."/>
            <person name="Lalanne C."/>
            <person name="Gautier V."/>
            <person name="Ament-Velasquez S.L."/>
            <person name="Kruys A."/>
            <person name="Hutchinson M.I."/>
            <person name="Powell A.J."/>
            <person name="Barry K."/>
            <person name="Miller A.N."/>
            <person name="Grigoriev I.V."/>
            <person name="Debuchy R."/>
            <person name="Gladieux P."/>
            <person name="Thoren M.H."/>
            <person name="Johannesson H."/>
        </authorList>
    </citation>
    <scope>NUCLEOTIDE SEQUENCE</scope>
    <source>
        <strain evidence="2">CBS 538.74</strain>
    </source>
</reference>
<organism evidence="2 3">
    <name type="scientific">Chaetomidium leptoderma</name>
    <dbReference type="NCBI Taxonomy" id="669021"/>
    <lineage>
        <taxon>Eukaryota</taxon>
        <taxon>Fungi</taxon>
        <taxon>Dikarya</taxon>
        <taxon>Ascomycota</taxon>
        <taxon>Pezizomycotina</taxon>
        <taxon>Sordariomycetes</taxon>
        <taxon>Sordariomycetidae</taxon>
        <taxon>Sordariales</taxon>
        <taxon>Chaetomiaceae</taxon>
        <taxon>Chaetomidium</taxon>
    </lineage>
</organism>
<sequence length="676" mass="73516">MDETPGCPPEGSMTKAVKDKSCPYCHQAFTSSSLGRHLDLYIREKNPKAPDGLHDVEAIRKIRHNITRRQPKGAAVSRRATSASVGTPGTVSRKSPVSRGAESSVARSPLSPRDASQVGAAAGSAYPFKFRWEDTGVINGLAVRKGRASGDAAGDGTGRGARSGLSQRSVSRQSLKQQLDTRQQIQDAEDRSRAAELALRELLGSLRAAKHQIDDESMPFDFDPFSLDFPALTLQCLEPPPTLFASTQHPTPTSWSILPPGQTQLKALYAYFQDEFKRWKVACAAATTALSEELAYPPSLNPARTDTKAEVRQAEQTAEKMEKHVYDHLEATYSIWNGLAQEQREQLWRLELARGVGRKQKEVGKLKEGKHLLRQENTNLKTQIEQLTRLQQPREFKITPPSTVYVDEKLMRRMLEENVGSGKHLVGFDIADRHSDLNTLVSSVIDRWKKVIVSTRSASGGLQGQRSLNARTSGEPRSGGSIGGLSLSDQQQEFRHRQQSSSSSHVPPTIQYPPTTSAQATGFPASAATTTASLTPRIPTTPAVPIPSAPPSISTQAKGDEDEDEEMSDQDAASDGDAESDPNPDGDAEGDTDADADADMDDESGTYTGGHLQPLQQQQLHPVMPMPPQQMGRLEVTKTRQQMGGGRRSTTDDGVVGRGGLGQGQVHVRGRMPSWA</sequence>
<comment type="caution">
    <text evidence="2">The sequence shown here is derived from an EMBL/GenBank/DDBJ whole genome shotgun (WGS) entry which is preliminary data.</text>
</comment>
<feature type="compositionally biased region" description="Low complexity" evidence="1">
    <location>
        <begin position="74"/>
        <end position="85"/>
    </location>
</feature>
<feature type="region of interest" description="Disordered" evidence="1">
    <location>
        <begin position="638"/>
        <end position="676"/>
    </location>
</feature>